<comment type="similarity">
    <text evidence="1 4">Belongs to the serpin family.</text>
</comment>
<dbReference type="InterPro" id="IPR042185">
    <property type="entry name" value="Serpin_sf_2"/>
</dbReference>
<keyword evidence="3" id="KW-0722">Serine protease inhibitor</keyword>
<evidence type="ECO:0000256" key="1">
    <source>
        <dbReference type="ARBA" id="ARBA00009500"/>
    </source>
</evidence>
<evidence type="ECO:0000256" key="2">
    <source>
        <dbReference type="ARBA" id="ARBA00022690"/>
    </source>
</evidence>
<dbReference type="PANTHER" id="PTHR11461:SF211">
    <property type="entry name" value="GH10112P-RELATED"/>
    <property type="match status" value="1"/>
</dbReference>
<feature type="signal peptide" evidence="5">
    <location>
        <begin position="1"/>
        <end position="37"/>
    </location>
</feature>
<evidence type="ECO:0000256" key="4">
    <source>
        <dbReference type="RuleBase" id="RU000411"/>
    </source>
</evidence>
<evidence type="ECO:0000256" key="3">
    <source>
        <dbReference type="ARBA" id="ARBA00022900"/>
    </source>
</evidence>
<dbReference type="AlphaFoldDB" id="A0A1B6IU78"/>
<gene>
    <name evidence="7" type="ORF">g.27880</name>
</gene>
<accession>A0A1B6IU78</accession>
<evidence type="ECO:0000313" key="7">
    <source>
        <dbReference type="EMBL" id="JAS90485.1"/>
    </source>
</evidence>
<protein>
    <recommendedName>
        <fullName evidence="6">Serpin domain-containing protein</fullName>
    </recommendedName>
</protein>
<dbReference type="Pfam" id="PF00079">
    <property type="entry name" value="Serpin"/>
    <property type="match status" value="1"/>
</dbReference>
<feature type="non-terminal residue" evidence="7">
    <location>
        <position position="419"/>
    </location>
</feature>
<dbReference type="Gene3D" id="3.30.497.10">
    <property type="entry name" value="Antithrombin, subunit I, domain 2"/>
    <property type="match status" value="1"/>
</dbReference>
<dbReference type="InterPro" id="IPR023796">
    <property type="entry name" value="Serpin_dom"/>
</dbReference>
<sequence length="419" mass="48497">MLNDDVQFFCNIRMVIKSYNSPMLLAILMFLTVSLSAEKCPVSEVPLSDLEESVLQQSRLQVSADLLRTVAVQHSKQNVLLSPFTIHSALLLLFFAASGDTELLLRKLLHIPDTLSKNKVLGQYLKERKADELQGHGHKLINAYRLYVESGLDIRPCMTSLFPKEYYITNMTNQEVTANDIRYWIANETNNKIVLNPSWKSEFSFNTMVKSTISINAAYFKGVWLNQFLETETKKERFYTSNEEFYEVDMMTTSGFFTLWSDQDSPTKILEIPYKGRTISMIIVMPNQKHHEEVLHEFLYTFNNEDFEDVLRVLSKKIPTTVLVRLPKMVVEKEYNLEQVLNHLGGDLLFGAVTNFQDLFVKNRCITVLKTVLHNAKVEVDEEGSVKKDIASKHRRKFIVNRPFAYFIYQKPSKRVLFS</sequence>
<dbReference type="InterPro" id="IPR000215">
    <property type="entry name" value="Serpin_fam"/>
</dbReference>
<dbReference type="PANTHER" id="PTHR11461">
    <property type="entry name" value="SERINE PROTEASE INHIBITOR, SERPIN"/>
    <property type="match status" value="1"/>
</dbReference>
<dbReference type="EMBL" id="GECU01017221">
    <property type="protein sequence ID" value="JAS90485.1"/>
    <property type="molecule type" value="Transcribed_RNA"/>
</dbReference>
<feature type="domain" description="Serpin" evidence="6">
    <location>
        <begin position="64"/>
        <end position="418"/>
    </location>
</feature>
<dbReference type="InterPro" id="IPR036186">
    <property type="entry name" value="Serpin_sf"/>
</dbReference>
<evidence type="ECO:0000256" key="5">
    <source>
        <dbReference type="SAM" id="SignalP"/>
    </source>
</evidence>
<keyword evidence="2" id="KW-0646">Protease inhibitor</keyword>
<dbReference type="GO" id="GO:0004867">
    <property type="term" value="F:serine-type endopeptidase inhibitor activity"/>
    <property type="evidence" value="ECO:0007669"/>
    <property type="project" value="UniProtKB-KW"/>
</dbReference>
<dbReference type="InterPro" id="IPR042178">
    <property type="entry name" value="Serpin_sf_1"/>
</dbReference>
<dbReference type="Gene3D" id="2.30.39.10">
    <property type="entry name" value="Alpha-1-antitrypsin, domain 1"/>
    <property type="match status" value="1"/>
</dbReference>
<dbReference type="GO" id="GO:0005615">
    <property type="term" value="C:extracellular space"/>
    <property type="evidence" value="ECO:0007669"/>
    <property type="project" value="InterPro"/>
</dbReference>
<feature type="chain" id="PRO_5008585412" description="Serpin domain-containing protein" evidence="5">
    <location>
        <begin position="38"/>
        <end position="419"/>
    </location>
</feature>
<dbReference type="SUPFAM" id="SSF56574">
    <property type="entry name" value="Serpins"/>
    <property type="match status" value="1"/>
</dbReference>
<proteinExistence type="inferred from homology"/>
<organism evidence="7">
    <name type="scientific">Homalodisca liturata</name>
    <dbReference type="NCBI Taxonomy" id="320908"/>
    <lineage>
        <taxon>Eukaryota</taxon>
        <taxon>Metazoa</taxon>
        <taxon>Ecdysozoa</taxon>
        <taxon>Arthropoda</taxon>
        <taxon>Hexapoda</taxon>
        <taxon>Insecta</taxon>
        <taxon>Pterygota</taxon>
        <taxon>Neoptera</taxon>
        <taxon>Paraneoptera</taxon>
        <taxon>Hemiptera</taxon>
        <taxon>Auchenorrhyncha</taxon>
        <taxon>Membracoidea</taxon>
        <taxon>Cicadellidae</taxon>
        <taxon>Cicadellinae</taxon>
        <taxon>Proconiini</taxon>
        <taxon>Homalodisca</taxon>
    </lineage>
</organism>
<dbReference type="SMART" id="SM00093">
    <property type="entry name" value="SERPIN"/>
    <property type="match status" value="1"/>
</dbReference>
<name>A0A1B6IU78_9HEMI</name>
<keyword evidence="5" id="KW-0732">Signal</keyword>
<reference evidence="7" key="1">
    <citation type="submission" date="2015-11" db="EMBL/GenBank/DDBJ databases">
        <title>De novo transcriptome assembly of four potential Pierce s Disease insect vectors from Arizona vineyards.</title>
        <authorList>
            <person name="Tassone E.E."/>
        </authorList>
    </citation>
    <scope>NUCLEOTIDE SEQUENCE</scope>
</reference>
<evidence type="ECO:0000259" key="6">
    <source>
        <dbReference type="SMART" id="SM00093"/>
    </source>
</evidence>